<reference evidence="1 2" key="1">
    <citation type="journal article" date="2015" name="Nature">
        <title>rRNA introns, odd ribosomes, and small enigmatic genomes across a large radiation of phyla.</title>
        <authorList>
            <person name="Brown C.T."/>
            <person name="Hug L.A."/>
            <person name="Thomas B.C."/>
            <person name="Sharon I."/>
            <person name="Castelle C.J."/>
            <person name="Singh A."/>
            <person name="Wilkins M.J."/>
            <person name="Williams K.H."/>
            <person name="Banfield J.F."/>
        </authorList>
    </citation>
    <scope>NUCLEOTIDE SEQUENCE [LARGE SCALE GENOMIC DNA]</scope>
</reference>
<protein>
    <submittedName>
        <fullName evidence="1">Uncharacterized protein</fullName>
    </submittedName>
</protein>
<dbReference type="EMBL" id="LCQW01000006">
    <property type="protein sequence ID" value="KKW24604.1"/>
    <property type="molecule type" value="Genomic_DNA"/>
</dbReference>
<name>A0A0G1ZY38_9BACT</name>
<dbReference type="Proteomes" id="UP000034273">
    <property type="component" value="Unassembled WGS sequence"/>
</dbReference>
<comment type="caution">
    <text evidence="1">The sequence shown here is derived from an EMBL/GenBank/DDBJ whole genome shotgun (WGS) entry which is preliminary data.</text>
</comment>
<dbReference type="AlphaFoldDB" id="A0A0G1ZY38"/>
<gene>
    <name evidence="1" type="ORF">UY67_C0006G0059</name>
</gene>
<accession>A0A0G1ZY38</accession>
<evidence type="ECO:0000313" key="2">
    <source>
        <dbReference type="Proteomes" id="UP000034273"/>
    </source>
</evidence>
<proteinExistence type="predicted"/>
<organism evidence="1 2">
    <name type="scientific">Candidatus Kaiserbacteria bacterium GW2011_GWA2_52_12</name>
    <dbReference type="NCBI Taxonomy" id="1618671"/>
    <lineage>
        <taxon>Bacteria</taxon>
        <taxon>Candidatus Kaiseribacteriota</taxon>
    </lineage>
</organism>
<sequence length="88" mass="10248">MLFRLPPHPEILLWIGHPQEAQLFQNADKLGIGFGQFVNAFLQVKLFHVKDKTPEELELFVENLMGKRPETRYEFIQQNASLAKNIDI</sequence>
<dbReference type="STRING" id="1618671.UY67_C0006G0059"/>
<evidence type="ECO:0000313" key="1">
    <source>
        <dbReference type="EMBL" id="KKW24604.1"/>
    </source>
</evidence>